<evidence type="ECO:0000313" key="2">
    <source>
        <dbReference type="Proteomes" id="UP000238589"/>
    </source>
</evidence>
<dbReference type="Pfam" id="PF08859">
    <property type="entry name" value="DGC"/>
    <property type="match status" value="1"/>
</dbReference>
<reference evidence="1 2" key="1">
    <citation type="submission" date="2018-03" db="EMBL/GenBank/DDBJ databases">
        <title>Comparative genomics illustrates the genes involved in a hyperalkaliphilic mechanisms of Serpentinomonas isolated from highly-alkaline calcium-rich serpentinized springs.</title>
        <authorList>
            <person name="Suzuki S."/>
            <person name="Ishii S."/>
            <person name="Walworth N."/>
            <person name="Bird L."/>
            <person name="Kuenen J.G."/>
            <person name="Nealson K.H."/>
        </authorList>
    </citation>
    <scope>NUCLEOTIDE SEQUENCE [LARGE SCALE GENOMIC DNA]</scope>
    <source>
        <strain evidence="1 2">P1</strain>
    </source>
</reference>
<dbReference type="InterPro" id="IPR014958">
    <property type="entry name" value="DGC"/>
</dbReference>
<keyword evidence="2" id="KW-1185">Reference proteome</keyword>
<evidence type="ECO:0000313" key="1">
    <source>
        <dbReference type="EMBL" id="PRD65978.1"/>
    </source>
</evidence>
<sequence>MAHSQQTQAAPAAAKPAQAALRETQQRYAQLPLVYACSGCSSSAQLANQLALRLDHQGLAEMSCIAGVASDVKPLVRTARSGRPILALDGCALHCVRHALARQEVRPQVHVDFSRHAVAKDLHRLPSAEECEASWNGVVLPALDALLQDSTATARPA</sequence>
<proteinExistence type="predicted"/>
<dbReference type="OrthoDB" id="2111735at2"/>
<comment type="caution">
    <text evidence="1">The sequence shown here is derived from an EMBL/GenBank/DDBJ whole genome shotgun (WGS) entry which is preliminary data.</text>
</comment>
<organism evidence="1 2">
    <name type="scientific">Malikia granosa</name>
    <dbReference type="NCBI Taxonomy" id="263067"/>
    <lineage>
        <taxon>Bacteria</taxon>
        <taxon>Pseudomonadati</taxon>
        <taxon>Pseudomonadota</taxon>
        <taxon>Betaproteobacteria</taxon>
        <taxon>Burkholderiales</taxon>
        <taxon>Comamonadaceae</taxon>
        <taxon>Malikia</taxon>
    </lineage>
</organism>
<dbReference type="Proteomes" id="UP000238589">
    <property type="component" value="Unassembled WGS sequence"/>
</dbReference>
<protein>
    <submittedName>
        <fullName evidence="1">Zinc-binding protein</fullName>
    </submittedName>
</protein>
<dbReference type="AlphaFoldDB" id="A0A2S9K6C5"/>
<name>A0A2S9K6C5_9BURK</name>
<dbReference type="EMBL" id="PVLQ01000022">
    <property type="protein sequence ID" value="PRD65978.1"/>
    <property type="molecule type" value="Genomic_DNA"/>
</dbReference>
<gene>
    <name evidence="1" type="ORF">C6P64_06735</name>
</gene>
<dbReference type="RefSeq" id="WP_105747829.1">
    <property type="nucleotide sequence ID" value="NZ_PVLQ01000022.1"/>
</dbReference>
<accession>A0A2S9K6C5</accession>